<protein>
    <submittedName>
        <fullName evidence="2">IS3 family transposase</fullName>
    </submittedName>
</protein>
<dbReference type="PROSITE" id="PS50994">
    <property type="entry name" value="INTEGRASE"/>
    <property type="match status" value="1"/>
</dbReference>
<dbReference type="EMBL" id="CP032125">
    <property type="protein sequence ID" value="AXX97348.1"/>
    <property type="molecule type" value="Genomic_DNA"/>
</dbReference>
<dbReference type="Proteomes" id="UP000261704">
    <property type="component" value="Chromosome"/>
</dbReference>
<dbReference type="PANTHER" id="PTHR46889">
    <property type="entry name" value="TRANSPOSASE INSF FOR INSERTION SEQUENCE IS3B-RELATED"/>
    <property type="match status" value="1"/>
</dbReference>
<dbReference type="GO" id="GO:0043565">
    <property type="term" value="F:sequence-specific DNA binding"/>
    <property type="evidence" value="ECO:0007669"/>
    <property type="project" value="InterPro"/>
</dbReference>
<dbReference type="InterPro" id="IPR036397">
    <property type="entry name" value="RNaseH_sf"/>
</dbReference>
<sequence length="377" mass="43822">MTKRKNHSPEFKAKVALEAIREEMTMAELAKKYGVHPTQIGTWKRTAIDNMASAFSKRGGDPGRVDEAQIDRLHSKIGQLGVERGFFSQRLGSVARSARQKMVSKDYGLSVRRQCRLLSLVRSNLYYQLKGESAESLRFMAIIDKQFLDTPWYGSRQMARYMLRQGHKCGRHRVRRLMRLMRLVPIYQTPNTSKKHPQHKIYPYLLRKLEINRSNQVWCVDITYIPMQRGFLYLVAIMDWYSRKVLSWRLSNSMEAGFCVEALNEAIARYGKPEIMNSDQGSQFTGFEWTQALKDADVAISMDGKGRWVDNRMIERLWRSLKYECIYLNAFETGSQARAGIGKWLAYYNTERPHSTHGILTPHEAYDRKTEPMRLAA</sequence>
<dbReference type="GO" id="GO:0006313">
    <property type="term" value="P:DNA transposition"/>
    <property type="evidence" value="ECO:0007669"/>
    <property type="project" value="InterPro"/>
</dbReference>
<dbReference type="InterPro" id="IPR050900">
    <property type="entry name" value="Transposase_IS3/IS150/IS904"/>
</dbReference>
<dbReference type="GO" id="GO:0015074">
    <property type="term" value="P:DNA integration"/>
    <property type="evidence" value="ECO:0007669"/>
    <property type="project" value="InterPro"/>
</dbReference>
<proteinExistence type="predicted"/>
<name>A0A347UES0_9RHOB</name>
<dbReference type="SUPFAM" id="SSF48295">
    <property type="entry name" value="TrpR-like"/>
    <property type="match status" value="1"/>
</dbReference>
<dbReference type="InterPro" id="IPR048020">
    <property type="entry name" value="Transpos_IS3"/>
</dbReference>
<evidence type="ECO:0000259" key="1">
    <source>
        <dbReference type="PROSITE" id="PS50994"/>
    </source>
</evidence>
<dbReference type="SUPFAM" id="SSF53098">
    <property type="entry name" value="Ribonuclease H-like"/>
    <property type="match status" value="1"/>
</dbReference>
<dbReference type="InterPro" id="IPR012337">
    <property type="entry name" value="RNaseH-like_sf"/>
</dbReference>
<gene>
    <name evidence="2" type="ORF">BAR1_05030</name>
</gene>
<evidence type="ECO:0000313" key="2">
    <source>
        <dbReference type="EMBL" id="AXX97348.1"/>
    </source>
</evidence>
<accession>A0A347UES0</accession>
<dbReference type="InterPro" id="IPR002514">
    <property type="entry name" value="Transposase_8"/>
</dbReference>
<organism evidence="2 3">
    <name type="scientific">Profundibacter amoris</name>
    <dbReference type="NCBI Taxonomy" id="2171755"/>
    <lineage>
        <taxon>Bacteria</taxon>
        <taxon>Pseudomonadati</taxon>
        <taxon>Pseudomonadota</taxon>
        <taxon>Alphaproteobacteria</taxon>
        <taxon>Rhodobacterales</taxon>
        <taxon>Paracoccaceae</taxon>
        <taxon>Profundibacter</taxon>
    </lineage>
</organism>
<dbReference type="GO" id="GO:0004803">
    <property type="term" value="F:transposase activity"/>
    <property type="evidence" value="ECO:0007669"/>
    <property type="project" value="InterPro"/>
</dbReference>
<dbReference type="RefSeq" id="WP_118942005.1">
    <property type="nucleotide sequence ID" value="NZ_CP032125.1"/>
</dbReference>
<feature type="domain" description="Integrase catalytic" evidence="1">
    <location>
        <begin position="199"/>
        <end position="370"/>
    </location>
</feature>
<dbReference type="OrthoDB" id="9814072at2"/>
<dbReference type="Pfam" id="PF13276">
    <property type="entry name" value="HTH_21"/>
    <property type="match status" value="1"/>
</dbReference>
<dbReference type="KEGG" id="pamo:BAR1_05030"/>
<dbReference type="Pfam" id="PF01527">
    <property type="entry name" value="HTH_Tnp_1"/>
    <property type="match status" value="1"/>
</dbReference>
<keyword evidence="3" id="KW-1185">Reference proteome</keyword>
<dbReference type="InterPro" id="IPR001584">
    <property type="entry name" value="Integrase_cat-core"/>
</dbReference>
<dbReference type="Gene3D" id="3.30.420.10">
    <property type="entry name" value="Ribonuclease H-like superfamily/Ribonuclease H"/>
    <property type="match status" value="1"/>
</dbReference>
<dbReference type="InterPro" id="IPR010921">
    <property type="entry name" value="Trp_repressor/repl_initiator"/>
</dbReference>
<reference evidence="2 3" key="1">
    <citation type="submission" date="2018-09" db="EMBL/GenBank/DDBJ databases">
        <title>Profundibacter amoris BAR1 gen. nov., sp. nov., a new member of the Roseobacter clade isolated at Lokis Castle Vent Field on the Arctic Mid-Oceanic Ridge.</title>
        <authorList>
            <person name="Le Moine Bauer S."/>
            <person name="Sjoeberg A.G."/>
            <person name="L'Haridon S."/>
            <person name="Stokke R."/>
            <person name="Roalkvam I."/>
            <person name="Steen I.H."/>
            <person name="Dahle H."/>
        </authorList>
    </citation>
    <scope>NUCLEOTIDE SEQUENCE [LARGE SCALE GENOMIC DNA]</scope>
    <source>
        <strain evidence="2 3">BAR1</strain>
    </source>
</reference>
<dbReference type="NCBIfam" id="NF033516">
    <property type="entry name" value="transpos_IS3"/>
    <property type="match status" value="1"/>
</dbReference>
<dbReference type="AlphaFoldDB" id="A0A347UES0"/>
<dbReference type="Pfam" id="PF13333">
    <property type="entry name" value="rve_2"/>
    <property type="match status" value="1"/>
</dbReference>
<dbReference type="Pfam" id="PF00665">
    <property type="entry name" value="rve"/>
    <property type="match status" value="1"/>
</dbReference>
<dbReference type="InterPro" id="IPR025948">
    <property type="entry name" value="HTH-like_dom"/>
</dbReference>
<evidence type="ECO:0000313" key="3">
    <source>
        <dbReference type="Proteomes" id="UP000261704"/>
    </source>
</evidence>
<dbReference type="PANTHER" id="PTHR46889:SF4">
    <property type="entry name" value="TRANSPOSASE INSO FOR INSERTION SEQUENCE ELEMENT IS911B-RELATED"/>
    <property type="match status" value="1"/>
</dbReference>